<keyword evidence="2" id="KW-0472">Membrane</keyword>
<keyword evidence="2" id="KW-0812">Transmembrane</keyword>
<dbReference type="Pfam" id="PF07501">
    <property type="entry name" value="G5"/>
    <property type="match status" value="1"/>
</dbReference>
<keyword evidence="5" id="KW-1185">Reference proteome</keyword>
<dbReference type="InterPro" id="IPR007137">
    <property type="entry name" value="DUF348"/>
</dbReference>
<keyword evidence="1" id="KW-0732">Signal</keyword>
<dbReference type="RefSeq" id="WP_091743834.1">
    <property type="nucleotide sequence ID" value="NZ_FODY01000002.1"/>
</dbReference>
<dbReference type="GO" id="GO:0019867">
    <property type="term" value="C:outer membrane"/>
    <property type="evidence" value="ECO:0007669"/>
    <property type="project" value="InterPro"/>
</dbReference>
<dbReference type="InterPro" id="IPR010611">
    <property type="entry name" value="3D_dom"/>
</dbReference>
<dbReference type="Gene3D" id="2.40.40.10">
    <property type="entry name" value="RlpA-like domain"/>
    <property type="match status" value="1"/>
</dbReference>
<dbReference type="InterPro" id="IPR036908">
    <property type="entry name" value="RlpA-like_sf"/>
</dbReference>
<reference evidence="4 5" key="1">
    <citation type="submission" date="2016-10" db="EMBL/GenBank/DDBJ databases">
        <authorList>
            <person name="de Groot N.N."/>
        </authorList>
    </citation>
    <scope>NUCLEOTIDE SEQUENCE [LARGE SCALE GENOMIC DNA]</scope>
    <source>
        <strain evidence="4 5">DSM 13305</strain>
    </source>
</reference>
<dbReference type="EMBL" id="FODY01000002">
    <property type="protein sequence ID" value="SEO46775.1"/>
    <property type="molecule type" value="Genomic_DNA"/>
</dbReference>
<accession>A0A1H8PXW0</accession>
<dbReference type="PANTHER" id="PTHR39160:SF4">
    <property type="entry name" value="RESUSCITATION-PROMOTING FACTOR RPFB"/>
    <property type="match status" value="1"/>
</dbReference>
<protein>
    <submittedName>
        <fullName evidence="4">3D (Asp-Asp-Asp) domain-containing protein</fullName>
    </submittedName>
</protein>
<dbReference type="InterPro" id="IPR051933">
    <property type="entry name" value="Resuscitation_pf_RpfB"/>
</dbReference>
<evidence type="ECO:0000259" key="3">
    <source>
        <dbReference type="PROSITE" id="PS51109"/>
    </source>
</evidence>
<dbReference type="GO" id="GO:0004553">
    <property type="term" value="F:hydrolase activity, hydrolyzing O-glycosyl compounds"/>
    <property type="evidence" value="ECO:0007669"/>
    <property type="project" value="InterPro"/>
</dbReference>
<evidence type="ECO:0000256" key="2">
    <source>
        <dbReference type="SAM" id="Phobius"/>
    </source>
</evidence>
<organism evidence="4 5">
    <name type="scientific">Propionispora vibrioides</name>
    <dbReference type="NCBI Taxonomy" id="112903"/>
    <lineage>
        <taxon>Bacteria</taxon>
        <taxon>Bacillati</taxon>
        <taxon>Bacillota</taxon>
        <taxon>Negativicutes</taxon>
        <taxon>Selenomonadales</taxon>
        <taxon>Sporomusaceae</taxon>
        <taxon>Propionispora</taxon>
    </lineage>
</organism>
<dbReference type="PANTHER" id="PTHR39160">
    <property type="entry name" value="CELL WALL-BINDING PROTEIN YOCH"/>
    <property type="match status" value="1"/>
</dbReference>
<dbReference type="Pfam" id="PF06725">
    <property type="entry name" value="3D"/>
    <property type="match status" value="1"/>
</dbReference>
<evidence type="ECO:0000313" key="4">
    <source>
        <dbReference type="EMBL" id="SEO46775.1"/>
    </source>
</evidence>
<dbReference type="OrthoDB" id="9798935at2"/>
<proteinExistence type="predicted"/>
<dbReference type="CDD" id="cd22786">
    <property type="entry name" value="DPBB_YuiC-like"/>
    <property type="match status" value="1"/>
</dbReference>
<dbReference type="SUPFAM" id="SSF50685">
    <property type="entry name" value="Barwin-like endoglucanases"/>
    <property type="match status" value="1"/>
</dbReference>
<keyword evidence="2" id="KW-1133">Transmembrane helix</keyword>
<dbReference type="PROSITE" id="PS51109">
    <property type="entry name" value="G5"/>
    <property type="match status" value="1"/>
</dbReference>
<evidence type="ECO:0000256" key="1">
    <source>
        <dbReference type="ARBA" id="ARBA00022729"/>
    </source>
</evidence>
<sequence>MTDFQTIQSKLSRKTILYLCVLLIVAMLAAGFAWTYKTVQIITDGKHIVVSTLYSDPKSVLAQEHIVLESPDEYRMSTDKLDNGTVITVYRAMPVTVMYQGKAQSVITAKPTVGEVAASMGLSADNIRLEPGADTAVVPNLQINATVLSEKIVERQQPDLFAVLRKPDASLEKGMEAVEQEGQDGTKTVVIKQHFADGNQVSEEVLSERVNEPSIPKIIRVGTRDTVETSRGAMRFRRSELMEATAYNPWDGSGAGITATGMQARRGIVAVDPRVIPLGSRLFIPGYGMALAADTGGAIVGNRVDLCMDGYGEAISFGRRMVKVYVLE</sequence>
<dbReference type="Pfam" id="PF03990">
    <property type="entry name" value="DUF348"/>
    <property type="match status" value="1"/>
</dbReference>
<name>A0A1H8PXW0_9FIRM</name>
<evidence type="ECO:0000313" key="5">
    <source>
        <dbReference type="Proteomes" id="UP000198847"/>
    </source>
</evidence>
<dbReference type="InterPro" id="IPR011098">
    <property type="entry name" value="G5_dom"/>
</dbReference>
<gene>
    <name evidence="4" type="ORF">SAMN04490178_102119</name>
</gene>
<feature type="transmembrane region" description="Helical" evidence="2">
    <location>
        <begin position="16"/>
        <end position="36"/>
    </location>
</feature>
<dbReference type="Proteomes" id="UP000198847">
    <property type="component" value="Unassembled WGS sequence"/>
</dbReference>
<dbReference type="AlphaFoldDB" id="A0A1H8PXW0"/>
<dbReference type="Gene3D" id="2.20.230.10">
    <property type="entry name" value="Resuscitation-promoting factor rpfb"/>
    <property type="match status" value="1"/>
</dbReference>
<dbReference type="GO" id="GO:0009254">
    <property type="term" value="P:peptidoglycan turnover"/>
    <property type="evidence" value="ECO:0007669"/>
    <property type="project" value="InterPro"/>
</dbReference>
<dbReference type="SMART" id="SM01208">
    <property type="entry name" value="G5"/>
    <property type="match status" value="1"/>
</dbReference>
<dbReference type="STRING" id="112903.SAMN04490178_102119"/>
<feature type="domain" description="G5" evidence="3">
    <location>
        <begin position="145"/>
        <end position="225"/>
    </location>
</feature>